<comment type="caution">
    <text evidence="3">The sequence shown here is derived from an EMBL/GenBank/DDBJ whole genome shotgun (WGS) entry which is preliminary data.</text>
</comment>
<dbReference type="EMBL" id="JACCFS010000001">
    <property type="protein sequence ID" value="NYJ37252.1"/>
    <property type="molecule type" value="Genomic_DNA"/>
</dbReference>
<dbReference type="SUPFAM" id="SSF55729">
    <property type="entry name" value="Acyl-CoA N-acyltransferases (Nat)"/>
    <property type="match status" value="1"/>
</dbReference>
<dbReference type="Gene3D" id="3.40.630.30">
    <property type="match status" value="1"/>
</dbReference>
<dbReference type="InterPro" id="IPR000182">
    <property type="entry name" value="GNAT_dom"/>
</dbReference>
<dbReference type="PROSITE" id="PS51186">
    <property type="entry name" value="GNAT"/>
    <property type="match status" value="1"/>
</dbReference>
<feature type="domain" description="N-acetyltransferase" evidence="2">
    <location>
        <begin position="5"/>
        <end position="182"/>
    </location>
</feature>
<protein>
    <submittedName>
        <fullName evidence="3">GNAT superfamily N-acetyltransferase</fullName>
    </submittedName>
</protein>
<sequence>MVDDTELRELDPRAFAHAVPALLEIYEAAMRPPPEQLPGRAAIMNSHAAYPGFRSVTALSGSDAVGFAYAFHGRPGQWWHDTVVEGLRAHGRPRAVRRYLSDPLEIAEVHVRPDAQGNGIGRAMLHALCRDRPERTAVLSTRAGPSVARHLYLSCGFTEVLEEFTFPGSSDQPFAIMAARLPLSAPPDARRPPDRSAWWPWTGSR</sequence>
<proteinExistence type="predicted"/>
<gene>
    <name evidence="3" type="ORF">HNR10_005133</name>
</gene>
<dbReference type="GO" id="GO:0016747">
    <property type="term" value="F:acyltransferase activity, transferring groups other than amino-acyl groups"/>
    <property type="evidence" value="ECO:0007669"/>
    <property type="project" value="InterPro"/>
</dbReference>
<dbReference type="Proteomes" id="UP000572051">
    <property type="component" value="Unassembled WGS sequence"/>
</dbReference>
<evidence type="ECO:0000313" key="3">
    <source>
        <dbReference type="EMBL" id="NYJ37252.1"/>
    </source>
</evidence>
<dbReference type="CDD" id="cd04301">
    <property type="entry name" value="NAT_SF"/>
    <property type="match status" value="1"/>
</dbReference>
<reference evidence="3 4" key="1">
    <citation type="submission" date="2020-07" db="EMBL/GenBank/DDBJ databases">
        <title>Sequencing the genomes of 1000 actinobacteria strains.</title>
        <authorList>
            <person name="Klenk H.-P."/>
        </authorList>
    </citation>
    <scope>NUCLEOTIDE SEQUENCE [LARGE SCALE GENOMIC DNA]</scope>
    <source>
        <strain evidence="3 4">DSM 44442</strain>
    </source>
</reference>
<feature type="region of interest" description="Disordered" evidence="1">
    <location>
        <begin position="185"/>
        <end position="205"/>
    </location>
</feature>
<dbReference type="AlphaFoldDB" id="A0A7Z0ES07"/>
<name>A0A7Z0ES07_9ACTN</name>
<dbReference type="RefSeq" id="WP_179827827.1">
    <property type="nucleotide sequence ID" value="NZ_JACCFS010000001.1"/>
</dbReference>
<keyword evidence="4" id="KW-1185">Reference proteome</keyword>
<dbReference type="Pfam" id="PF13508">
    <property type="entry name" value="Acetyltransf_7"/>
    <property type="match status" value="1"/>
</dbReference>
<evidence type="ECO:0000259" key="2">
    <source>
        <dbReference type="PROSITE" id="PS51186"/>
    </source>
</evidence>
<organism evidence="3 4">
    <name type="scientific">Nocardiopsis aegyptia</name>
    <dbReference type="NCBI Taxonomy" id="220378"/>
    <lineage>
        <taxon>Bacteria</taxon>
        <taxon>Bacillati</taxon>
        <taxon>Actinomycetota</taxon>
        <taxon>Actinomycetes</taxon>
        <taxon>Streptosporangiales</taxon>
        <taxon>Nocardiopsidaceae</taxon>
        <taxon>Nocardiopsis</taxon>
    </lineage>
</organism>
<keyword evidence="3" id="KW-0808">Transferase</keyword>
<evidence type="ECO:0000313" key="4">
    <source>
        <dbReference type="Proteomes" id="UP000572051"/>
    </source>
</evidence>
<evidence type="ECO:0000256" key="1">
    <source>
        <dbReference type="SAM" id="MobiDB-lite"/>
    </source>
</evidence>
<accession>A0A7Z0ES07</accession>
<dbReference type="InterPro" id="IPR016181">
    <property type="entry name" value="Acyl_CoA_acyltransferase"/>
</dbReference>